<dbReference type="InterPro" id="IPR052171">
    <property type="entry name" value="NHEJ_LigD"/>
</dbReference>
<dbReference type="Proteomes" id="UP001317705">
    <property type="component" value="Chromosome"/>
</dbReference>
<name>A0ABM8EKL1_9BACT</name>
<accession>A0ABM8EKL1</accession>
<dbReference type="InterPro" id="IPR014145">
    <property type="entry name" value="LigD_pol_dom"/>
</dbReference>
<organism evidence="2 3">
    <name type="scientific">Geotalea uraniireducens</name>
    <dbReference type="NCBI Taxonomy" id="351604"/>
    <lineage>
        <taxon>Bacteria</taxon>
        <taxon>Pseudomonadati</taxon>
        <taxon>Thermodesulfobacteriota</taxon>
        <taxon>Desulfuromonadia</taxon>
        <taxon>Geobacterales</taxon>
        <taxon>Geobacteraceae</taxon>
        <taxon>Geotalea</taxon>
    </lineage>
</organism>
<dbReference type="InterPro" id="IPR033649">
    <property type="entry name" value="MtLigD_Pol-like"/>
</dbReference>
<keyword evidence="3" id="KW-1185">Reference proteome</keyword>
<proteinExistence type="predicted"/>
<protein>
    <recommendedName>
        <fullName evidence="1">DNA ligase D polymerase domain-containing protein</fullName>
    </recommendedName>
</protein>
<evidence type="ECO:0000313" key="3">
    <source>
        <dbReference type="Proteomes" id="UP001317705"/>
    </source>
</evidence>
<dbReference type="EMBL" id="AP027151">
    <property type="protein sequence ID" value="BDV42949.1"/>
    <property type="molecule type" value="Genomic_DNA"/>
</dbReference>
<dbReference type="Pfam" id="PF21686">
    <property type="entry name" value="LigD_Prim-Pol"/>
    <property type="match status" value="1"/>
</dbReference>
<dbReference type="CDD" id="cd04863">
    <property type="entry name" value="MtLigD_Pol_like"/>
    <property type="match status" value="1"/>
</dbReference>
<evidence type="ECO:0000313" key="2">
    <source>
        <dbReference type="EMBL" id="BDV42949.1"/>
    </source>
</evidence>
<gene>
    <name evidence="2" type="ORF">GURASL_18720</name>
</gene>
<feature type="domain" description="DNA ligase D polymerase" evidence="1">
    <location>
        <begin position="29"/>
        <end position="286"/>
    </location>
</feature>
<sequence length="301" mass="33636">MSRQFVEIAGRRLSLSNLEKTLYPAAGFTKAHVLEYYRRLAAFIIPHLRDRALTLKRYPDGVAEEFFFEKRCPPHHPEWVATAEVGGAGGERLTACLVNDPATLIWVANLACLELHVPLARVGSPETPDSLVFDLDPGDGADVLDCARLALLLRELLARLGLVGWVKTSGQKGLHLFVPLNRPEATFAATRTFSKTVAEILQKHYPELVTAKMAKEQRQGRVFINWSQNDPTKTMIAVYSLRAREEPFVATPLTWRELETLAKEGNPARFLFSPAAVMRRVGGEGDLFGEMLVKQQKLPHL</sequence>
<reference evidence="2 3" key="1">
    <citation type="submission" date="2022-12" db="EMBL/GenBank/DDBJ databases">
        <title>Polyphasic characterization of Geotalea uranireducens NIT-SL11 newly isolated from a complex of sewage sludge and microbially reduced graphene oxide.</title>
        <authorList>
            <person name="Xie L."/>
            <person name="Yoshida N."/>
            <person name="Meng L."/>
        </authorList>
    </citation>
    <scope>NUCLEOTIDE SEQUENCE [LARGE SCALE GENOMIC DNA]</scope>
    <source>
        <strain evidence="2 3">NIT-SL11</strain>
    </source>
</reference>
<dbReference type="PANTHER" id="PTHR42705">
    <property type="entry name" value="BIFUNCTIONAL NON-HOMOLOGOUS END JOINING PROTEIN LIGD"/>
    <property type="match status" value="1"/>
</dbReference>
<dbReference type="Gene3D" id="3.90.920.10">
    <property type="entry name" value="DNA primase, PRIM domain"/>
    <property type="match status" value="1"/>
</dbReference>
<dbReference type="NCBIfam" id="TIGR02778">
    <property type="entry name" value="ligD_pol"/>
    <property type="match status" value="1"/>
</dbReference>
<dbReference type="PANTHER" id="PTHR42705:SF2">
    <property type="entry name" value="BIFUNCTIONAL NON-HOMOLOGOUS END JOINING PROTEIN LIGD"/>
    <property type="match status" value="1"/>
</dbReference>
<evidence type="ECO:0000259" key="1">
    <source>
        <dbReference type="Pfam" id="PF21686"/>
    </source>
</evidence>
<dbReference type="RefSeq" id="WP_282003691.1">
    <property type="nucleotide sequence ID" value="NZ_AP027151.1"/>
</dbReference>